<feature type="compositionally biased region" description="Basic and acidic residues" evidence="1">
    <location>
        <begin position="259"/>
        <end position="273"/>
    </location>
</feature>
<protein>
    <submittedName>
        <fullName evidence="2">Uncharacterized protein</fullName>
    </submittedName>
</protein>
<name>A0A481YX35_9VIRU</name>
<gene>
    <name evidence="2" type="ORF">LCMAC103_04300</name>
</gene>
<evidence type="ECO:0000313" key="2">
    <source>
        <dbReference type="EMBL" id="QBK87086.1"/>
    </source>
</evidence>
<evidence type="ECO:0000256" key="1">
    <source>
        <dbReference type="SAM" id="MobiDB-lite"/>
    </source>
</evidence>
<organism evidence="2">
    <name type="scientific">Marseillevirus LCMAC103</name>
    <dbReference type="NCBI Taxonomy" id="2506604"/>
    <lineage>
        <taxon>Viruses</taxon>
        <taxon>Varidnaviria</taxon>
        <taxon>Bamfordvirae</taxon>
        <taxon>Nucleocytoviricota</taxon>
        <taxon>Megaviricetes</taxon>
        <taxon>Pimascovirales</taxon>
        <taxon>Pimascovirales incertae sedis</taxon>
        <taxon>Marseilleviridae</taxon>
    </lineage>
</organism>
<proteinExistence type="predicted"/>
<sequence length="273" mass="29412">MSGGPAIDAEACNGQCLALCGALDHGSTPDHGFGSYEVGNFATRFYCRSRPCFCVPAPCSNVWFCSGAAPLHTLATVDGGETRLCETCSDRFGRRLETLEEGGACPCCLDAKPVLVKHPAMCGHGVCQDCFVAVCDVAAIPPVTRFGCPRAASPTADFHSFVGSVPGLETLVAAKQLEMYNEVVFEVWTLVAPAQYDCYCEAVDDWHGRQIFLKKLAKHCPFCRARNLQAYCACEHEFDGEAAAEYGSEDDGGEDSADSDERHASPLFEEPRL</sequence>
<feature type="compositionally biased region" description="Acidic residues" evidence="1">
    <location>
        <begin position="245"/>
        <end position="258"/>
    </location>
</feature>
<dbReference type="EMBL" id="MK500343">
    <property type="protein sequence ID" value="QBK87086.1"/>
    <property type="molecule type" value="Genomic_DNA"/>
</dbReference>
<feature type="region of interest" description="Disordered" evidence="1">
    <location>
        <begin position="245"/>
        <end position="273"/>
    </location>
</feature>
<reference evidence="2" key="1">
    <citation type="journal article" date="2019" name="MBio">
        <title>Virus Genomes from Deep Sea Sediments Expand the Ocean Megavirome and Support Independent Origins of Viral Gigantism.</title>
        <authorList>
            <person name="Backstrom D."/>
            <person name="Yutin N."/>
            <person name="Jorgensen S.L."/>
            <person name="Dharamshi J."/>
            <person name="Homa F."/>
            <person name="Zaremba-Niedwiedzka K."/>
            <person name="Spang A."/>
            <person name="Wolf Y.I."/>
            <person name="Koonin E.V."/>
            <person name="Ettema T.J."/>
        </authorList>
    </citation>
    <scope>NUCLEOTIDE SEQUENCE</scope>
</reference>
<accession>A0A481YX35</accession>